<dbReference type="Proteomes" id="UP001501425">
    <property type="component" value="Unassembled WGS sequence"/>
</dbReference>
<dbReference type="InterPro" id="IPR058775">
    <property type="entry name" value="DUF8054_M"/>
</dbReference>
<dbReference type="EMBL" id="JBEDNW010000007">
    <property type="protein sequence ID" value="MEZ3168232.1"/>
    <property type="molecule type" value="Genomic_DNA"/>
</dbReference>
<organism evidence="4 6">
    <name type="scientific">Halorubrum ejinorense</name>
    <dbReference type="NCBI Taxonomy" id="425309"/>
    <lineage>
        <taxon>Archaea</taxon>
        <taxon>Methanobacteriati</taxon>
        <taxon>Methanobacteriota</taxon>
        <taxon>Stenosarchaea group</taxon>
        <taxon>Halobacteria</taxon>
        <taxon>Halobacteriales</taxon>
        <taxon>Haloferacaceae</taxon>
        <taxon>Halorubrum</taxon>
    </lineage>
</organism>
<reference evidence="4" key="1">
    <citation type="journal article" date="2014" name="Int. J. Syst. Evol. Microbiol.">
        <title>Complete genome sequence of Corynebacterium casei LMG S-19264T (=DSM 44701T), isolated from a smear-ripened cheese.</title>
        <authorList>
            <consortium name="US DOE Joint Genome Institute (JGI-PGF)"/>
            <person name="Walter F."/>
            <person name="Albersmeier A."/>
            <person name="Kalinowski J."/>
            <person name="Ruckert C."/>
        </authorList>
    </citation>
    <scope>NUCLEOTIDE SEQUENCE</scope>
    <source>
        <strain evidence="4">JCM 14265</strain>
    </source>
</reference>
<sequence>MSLSPEIGLRRPEYTGSNRCWPCTVVNVVLVAAGAAAVALAGWPGVGAGLGLAGLALVWLRGYVVPGTPRFAPRLVAPIPGSDALFHGTDGGGAATPDGGTGSLDPAEIGGEELLDRLVESGVLEVDGDAIVPTAAYDERWQAEIDRLRDRDTEELAEIARELSPATTSQVRRDGDDEWVALAADDATVMQETWLRRPVAIAEIAGYRAAEPFLDDEAVRLAAARTNRMFLDACPDCGTELERGTDMSCCGGHTGPGDEPPETLECPACEGRLFTFGPA</sequence>
<evidence type="ECO:0000313" key="5">
    <source>
        <dbReference type="EMBL" id="MEZ3168232.1"/>
    </source>
</evidence>
<evidence type="ECO:0000256" key="1">
    <source>
        <dbReference type="SAM" id="Phobius"/>
    </source>
</evidence>
<feature type="domain" description="DUF8054" evidence="2">
    <location>
        <begin position="9"/>
        <end position="77"/>
    </location>
</feature>
<dbReference type="EMBL" id="BAAADQ010000007">
    <property type="protein sequence ID" value="GAA0542162.1"/>
    <property type="molecule type" value="Genomic_DNA"/>
</dbReference>
<dbReference type="AlphaFoldDB" id="A0AAV3ST43"/>
<dbReference type="Proteomes" id="UP001567571">
    <property type="component" value="Unassembled WGS sequence"/>
</dbReference>
<keyword evidence="1" id="KW-0472">Membrane</keyword>
<accession>A0AAV3ST43</accession>
<feature type="domain" description="DUF8054" evidence="3">
    <location>
        <begin position="116"/>
        <end position="216"/>
    </location>
</feature>
<name>A0AAV3ST43_9EURY</name>
<reference evidence="4" key="2">
    <citation type="submission" date="2023-12" db="EMBL/GenBank/DDBJ databases">
        <authorList>
            <person name="Sun Q."/>
            <person name="Inoue M."/>
        </authorList>
    </citation>
    <scope>NUCLEOTIDE SEQUENCE</scope>
    <source>
        <strain evidence="4">JCM 14265</strain>
    </source>
</reference>
<keyword evidence="7" id="KW-1185">Reference proteome</keyword>
<dbReference type="InterPro" id="IPR058674">
    <property type="entry name" value="DUF8054_N"/>
</dbReference>
<keyword evidence="1" id="KW-0812">Transmembrane</keyword>
<protein>
    <recommendedName>
        <fullName evidence="8">Restriction endonuclease</fullName>
    </recommendedName>
</protein>
<evidence type="ECO:0000313" key="4">
    <source>
        <dbReference type="EMBL" id="GAA0542162.1"/>
    </source>
</evidence>
<dbReference type="Pfam" id="PF26238">
    <property type="entry name" value="DUF8054_M"/>
    <property type="match status" value="1"/>
</dbReference>
<keyword evidence="1" id="KW-1133">Transmembrane helix</keyword>
<dbReference type="Pfam" id="PF26236">
    <property type="entry name" value="DUF8054_N"/>
    <property type="match status" value="1"/>
</dbReference>
<evidence type="ECO:0008006" key="8">
    <source>
        <dbReference type="Google" id="ProtNLM"/>
    </source>
</evidence>
<feature type="transmembrane region" description="Helical" evidence="1">
    <location>
        <begin position="20"/>
        <end position="40"/>
    </location>
</feature>
<comment type="caution">
    <text evidence="4">The sequence shown here is derived from an EMBL/GenBank/DDBJ whole genome shotgun (WGS) entry which is preliminary data.</text>
</comment>
<evidence type="ECO:0000313" key="7">
    <source>
        <dbReference type="Proteomes" id="UP001567571"/>
    </source>
</evidence>
<dbReference type="RefSeq" id="WP_343778209.1">
    <property type="nucleotide sequence ID" value="NZ_BAAADQ010000007.1"/>
</dbReference>
<proteinExistence type="predicted"/>
<reference evidence="5 7" key="3">
    <citation type="submission" date="2024-06" db="EMBL/GenBank/DDBJ databases">
        <title>Halorubrum miltondacostae sp. nov., a potential PHA producer isolated from an inland solar saltern in Rio Maior, Portugal.</title>
        <authorList>
            <person name="Albuquerque L."/>
            <person name="Viver T."/>
            <person name="Barroso C."/>
            <person name="Claudino R."/>
            <person name="Galvan M."/>
            <person name="Simoes G."/>
            <person name="Lobo Da Cunha A."/>
            <person name="Egas C."/>
        </authorList>
    </citation>
    <scope>NUCLEOTIDE SEQUENCE [LARGE SCALE GENOMIC DNA]</scope>
    <source>
        <strain evidence="5 7">DSM 18646</strain>
    </source>
</reference>
<evidence type="ECO:0000259" key="2">
    <source>
        <dbReference type="Pfam" id="PF26236"/>
    </source>
</evidence>
<gene>
    <name evidence="5" type="ORF">ABNG02_12945</name>
    <name evidence="4" type="ORF">GCM10008994_16560</name>
</gene>
<evidence type="ECO:0000259" key="3">
    <source>
        <dbReference type="Pfam" id="PF26238"/>
    </source>
</evidence>
<evidence type="ECO:0000313" key="6">
    <source>
        <dbReference type="Proteomes" id="UP001501425"/>
    </source>
</evidence>